<name>A0ABV0BQC3_9SPHI</name>
<evidence type="ECO:0000313" key="3">
    <source>
        <dbReference type="Proteomes" id="UP001409291"/>
    </source>
</evidence>
<accession>A0ABV0BQC3</accession>
<dbReference type="EMBL" id="JBDJNQ010000002">
    <property type="protein sequence ID" value="MEN5376675.1"/>
    <property type="molecule type" value="Genomic_DNA"/>
</dbReference>
<keyword evidence="1" id="KW-0732">Signal</keyword>
<gene>
    <name evidence="2" type="ORF">ABE541_05310</name>
</gene>
<evidence type="ECO:0000313" key="2">
    <source>
        <dbReference type="EMBL" id="MEN5376675.1"/>
    </source>
</evidence>
<protein>
    <recommendedName>
        <fullName evidence="4">Fimbrillin-like protein</fullName>
    </recommendedName>
</protein>
<feature type="signal peptide" evidence="1">
    <location>
        <begin position="1"/>
        <end position="24"/>
    </location>
</feature>
<sequence length="599" mass="63181">MKTTHNNLASKFALAAFLALGTLAVTSCNKDNNQAGQEVPEGNSQLIVRIVGINDGEDINSKGPKGSTSNHSGAQSVELVQSNGFDAIVAVDNKVPSIETSPIAQAGLKASNGSKAVSAPMAAGTKYRLFLYKKTGATYTYDQSVEFSSGTEAPVAVTKGATYKWIAISYNSVADLVQDRGSDDTFTLPENKDVLYAASVTDFTVGETVAPISINFNRLYARIAIEVNTLGMFAPINSASITVTGQSANAAAVNLTTGALTLAPSAGTPTLTEANFTNIDGNASRKVAYFYTADPTAQNLSVSVTNLKIQLDNNTERNFGTATLSQVKTITPERGKNHRFLVGLTESAISFDGVSWARSNLYYRTGGTLAPTPYRFYHTNPYNPDKQESFFAFKGHLPGVLANAVEANQKDPCALVYPTGLWKTPTYNELFSVTSQQGLVSGLVGSLIGNPATGGTTFGANYIDYTPTAGPGTSPYATTPNANRLRFYYNGLQSGVSLLSGIINVNLGNTVGTTAAFWSRDRVADASIIQVGAWSYVGTTQDPLIGAPRSVASRGAGVLNIDLLNLGLVGSGFMNVRCVRDANWAATSTAPGYNPMPTL</sequence>
<organism evidence="2 3">
    <name type="scientific">Sphingobacterium kitahiroshimense</name>
    <dbReference type="NCBI Taxonomy" id="470446"/>
    <lineage>
        <taxon>Bacteria</taxon>
        <taxon>Pseudomonadati</taxon>
        <taxon>Bacteroidota</taxon>
        <taxon>Sphingobacteriia</taxon>
        <taxon>Sphingobacteriales</taxon>
        <taxon>Sphingobacteriaceae</taxon>
        <taxon>Sphingobacterium</taxon>
    </lineage>
</organism>
<comment type="caution">
    <text evidence="2">The sequence shown here is derived from an EMBL/GenBank/DDBJ whole genome shotgun (WGS) entry which is preliminary data.</text>
</comment>
<evidence type="ECO:0000256" key="1">
    <source>
        <dbReference type="SAM" id="SignalP"/>
    </source>
</evidence>
<proteinExistence type="predicted"/>
<dbReference type="RefSeq" id="WP_346580865.1">
    <property type="nucleotide sequence ID" value="NZ_JBDJLH010000003.1"/>
</dbReference>
<keyword evidence="3" id="KW-1185">Reference proteome</keyword>
<evidence type="ECO:0008006" key="4">
    <source>
        <dbReference type="Google" id="ProtNLM"/>
    </source>
</evidence>
<dbReference type="PROSITE" id="PS51257">
    <property type="entry name" value="PROKAR_LIPOPROTEIN"/>
    <property type="match status" value="1"/>
</dbReference>
<feature type="chain" id="PRO_5046160198" description="Fimbrillin-like protein" evidence="1">
    <location>
        <begin position="25"/>
        <end position="599"/>
    </location>
</feature>
<dbReference type="Proteomes" id="UP001409291">
    <property type="component" value="Unassembled WGS sequence"/>
</dbReference>
<reference evidence="2 3" key="1">
    <citation type="submission" date="2024-04" db="EMBL/GenBank/DDBJ databases">
        <title>WGS of bacteria from Torrens River.</title>
        <authorList>
            <person name="Wyrsch E.R."/>
            <person name="Drigo B."/>
        </authorList>
    </citation>
    <scope>NUCLEOTIDE SEQUENCE [LARGE SCALE GENOMIC DNA]</scope>
    <source>
        <strain evidence="2 3">TWI391</strain>
    </source>
</reference>